<accession>A0A1U7LPG1</accession>
<dbReference type="InterPro" id="IPR001406">
    <property type="entry name" value="PsdUridine_synth_TruA"/>
</dbReference>
<evidence type="ECO:0000313" key="7">
    <source>
        <dbReference type="Proteomes" id="UP000186594"/>
    </source>
</evidence>
<comment type="caution">
    <text evidence="6">The sequence shown here is derived from an EMBL/GenBank/DDBJ whole genome shotgun (WGS) entry which is preliminary data.</text>
</comment>
<name>A0A1U7LPG1_NEOID</name>
<keyword evidence="3 4" id="KW-0413">Isomerase</keyword>
<reference evidence="6 7" key="1">
    <citation type="submission" date="2016-04" db="EMBL/GenBank/DDBJ databases">
        <title>Evolutionary innovation and constraint leading to complex multicellularity in the Ascomycota.</title>
        <authorList>
            <person name="Cisse O."/>
            <person name="Nguyen A."/>
            <person name="Hewitt D.A."/>
            <person name="Jedd G."/>
            <person name="Stajich J.E."/>
        </authorList>
    </citation>
    <scope>NUCLEOTIDE SEQUENCE [LARGE SCALE GENOMIC DNA]</scope>
    <source>
        <strain evidence="6 7">DAH-3</strain>
    </source>
</reference>
<comment type="catalytic activity">
    <reaction evidence="4">
        <text>uridine(38/39/40) in tRNA = pseudouridine(38/39/40) in tRNA</text>
        <dbReference type="Rhea" id="RHEA:22376"/>
        <dbReference type="Rhea" id="RHEA-COMP:10085"/>
        <dbReference type="Rhea" id="RHEA-COMP:10087"/>
        <dbReference type="ChEBI" id="CHEBI:65314"/>
        <dbReference type="ChEBI" id="CHEBI:65315"/>
        <dbReference type="EC" id="5.4.99.12"/>
    </reaction>
</comment>
<dbReference type="Pfam" id="PF01416">
    <property type="entry name" value="PseudoU_synth_1"/>
    <property type="match status" value="1"/>
</dbReference>
<dbReference type="OMA" id="QITNYHR"/>
<keyword evidence="7" id="KW-1185">Reference proteome</keyword>
<evidence type="ECO:0000256" key="3">
    <source>
        <dbReference type="ARBA" id="ARBA00023235"/>
    </source>
</evidence>
<dbReference type="SUPFAM" id="SSF55120">
    <property type="entry name" value="Pseudouridine synthase"/>
    <property type="match status" value="1"/>
</dbReference>
<protein>
    <recommendedName>
        <fullName evidence="4">tRNA pseudouridine synthase</fullName>
        <ecNumber evidence="4">5.4.99.12</ecNumber>
    </recommendedName>
</protein>
<dbReference type="EC" id="5.4.99.12" evidence="4"/>
<evidence type="ECO:0000313" key="6">
    <source>
        <dbReference type="EMBL" id="OLL24432.1"/>
    </source>
</evidence>
<dbReference type="InterPro" id="IPR020097">
    <property type="entry name" value="PsdUridine_synth_TruA_a/b_dom"/>
</dbReference>
<evidence type="ECO:0000259" key="5">
    <source>
        <dbReference type="Pfam" id="PF01416"/>
    </source>
</evidence>
<evidence type="ECO:0000256" key="4">
    <source>
        <dbReference type="RuleBase" id="RU003792"/>
    </source>
</evidence>
<dbReference type="GO" id="GO:0003723">
    <property type="term" value="F:RNA binding"/>
    <property type="evidence" value="ECO:0007669"/>
    <property type="project" value="InterPro"/>
</dbReference>
<feature type="domain" description="Pseudouridine synthase I TruA alpha/beta" evidence="5">
    <location>
        <begin position="237"/>
        <end position="344"/>
    </location>
</feature>
<dbReference type="GO" id="GO:0005634">
    <property type="term" value="C:nucleus"/>
    <property type="evidence" value="ECO:0007669"/>
    <property type="project" value="EnsemblFungi"/>
</dbReference>
<dbReference type="NCBIfam" id="TIGR00071">
    <property type="entry name" value="hisT_truA"/>
    <property type="match status" value="1"/>
</dbReference>
<evidence type="ECO:0000256" key="1">
    <source>
        <dbReference type="ARBA" id="ARBA00009375"/>
    </source>
</evidence>
<dbReference type="Gene3D" id="3.30.70.580">
    <property type="entry name" value="Pseudouridine synthase I, catalytic domain, N-terminal subdomain"/>
    <property type="match status" value="1"/>
</dbReference>
<dbReference type="HAMAP" id="MF_00171">
    <property type="entry name" value="TruA"/>
    <property type="match status" value="1"/>
</dbReference>
<dbReference type="GO" id="GO:0160147">
    <property type="term" value="F:tRNA pseudouridine(38-40) synthase activity"/>
    <property type="evidence" value="ECO:0007669"/>
    <property type="project" value="UniProtKB-EC"/>
</dbReference>
<dbReference type="GO" id="GO:0031119">
    <property type="term" value="P:tRNA pseudouridine synthesis"/>
    <property type="evidence" value="ECO:0007669"/>
    <property type="project" value="EnsemblFungi"/>
</dbReference>
<dbReference type="InterPro" id="IPR020094">
    <property type="entry name" value="TruA/RsuA/RluB/E/F_N"/>
</dbReference>
<evidence type="ECO:0000256" key="2">
    <source>
        <dbReference type="ARBA" id="ARBA00022694"/>
    </source>
</evidence>
<dbReference type="EMBL" id="LXFE01000817">
    <property type="protein sequence ID" value="OLL24432.1"/>
    <property type="molecule type" value="Genomic_DNA"/>
</dbReference>
<gene>
    <name evidence="6" type="ORF">NEOLI_003222</name>
</gene>
<dbReference type="OrthoDB" id="25767at2759"/>
<dbReference type="PANTHER" id="PTHR11142:SF5">
    <property type="entry name" value="TRNA PSEUDOURIDINE(38_39) SYNTHASE"/>
    <property type="match status" value="1"/>
</dbReference>
<organism evidence="6 7">
    <name type="scientific">Neolecta irregularis (strain DAH-3)</name>
    <dbReference type="NCBI Taxonomy" id="1198029"/>
    <lineage>
        <taxon>Eukaryota</taxon>
        <taxon>Fungi</taxon>
        <taxon>Dikarya</taxon>
        <taxon>Ascomycota</taxon>
        <taxon>Taphrinomycotina</taxon>
        <taxon>Neolectales</taxon>
        <taxon>Neolectaceae</taxon>
        <taxon>Neolecta</taxon>
    </lineage>
</organism>
<comment type="similarity">
    <text evidence="1 4">Belongs to the tRNA pseudouridine synthase TruA family.</text>
</comment>
<dbReference type="Proteomes" id="UP000186594">
    <property type="component" value="Unassembled WGS sequence"/>
</dbReference>
<dbReference type="Gene3D" id="3.30.70.660">
    <property type="entry name" value="Pseudouridine synthase I, catalytic domain, C-terminal subdomain"/>
    <property type="match status" value="1"/>
</dbReference>
<proteinExistence type="inferred from homology"/>
<dbReference type="PANTHER" id="PTHR11142">
    <property type="entry name" value="PSEUDOURIDYLATE SYNTHASE"/>
    <property type="match status" value="1"/>
</dbReference>
<dbReference type="STRING" id="1198029.A0A1U7LPG1"/>
<dbReference type="GO" id="GO:1990481">
    <property type="term" value="P:mRNA pseudouridine synthesis"/>
    <property type="evidence" value="ECO:0007669"/>
    <property type="project" value="EnsemblFungi"/>
</dbReference>
<dbReference type="InterPro" id="IPR020095">
    <property type="entry name" value="PsdUridine_synth_TruA_C"/>
</dbReference>
<keyword evidence="2 4" id="KW-0819">tRNA processing</keyword>
<dbReference type="InterPro" id="IPR020103">
    <property type="entry name" value="PsdUridine_synth_cat_dom_sf"/>
</dbReference>
<sequence length="416" mass="47966">MKHFFRLLHRVTVLMRDMVASEPLEFKNLSRLRLIERIRELEARIASIKPEYLSSSQARTLLSLSNHTSISEGLPVSDAQTSRVLHHIKTPKIMRHFDFSAYNHTRIALKFAYLGSNYNGLVTQKDTTPLPTVEEKIIAALLHTRLISSFESCDFARCGRTDKGVSAFGQVMSLLVRDIGSGGDYVGLLNKVLPDDIRILAQARVDDSFSARFSCTGRWYKYFFHARNLDISRMKKAASYFLGENDFKNFCKVDNTKKISTYKRLIRRAEIDEDEDGIWVFNLEGSAFLWHQVRCMMAILFRVGQGIEEPEIVLKLMDTENVSVRPNYPYAWDTPLVLYDTSFDGVQWVYPDTMSETGIFVKDKIWQGWHEAKIKERLWNLLKGVADVQEDQWVKKGVYDGRGKIQPVKNYKTLVP</sequence>
<dbReference type="AlphaFoldDB" id="A0A1U7LPG1"/>
<dbReference type="GO" id="GO:0005737">
    <property type="term" value="C:cytoplasm"/>
    <property type="evidence" value="ECO:0007669"/>
    <property type="project" value="EnsemblFungi"/>
</dbReference>